<dbReference type="AlphaFoldDB" id="A0A9P8TDM6"/>
<accession>A0A9P8TDM6</accession>
<dbReference type="EMBL" id="JAEUBG010005445">
    <property type="protein sequence ID" value="KAH3674884.1"/>
    <property type="molecule type" value="Genomic_DNA"/>
</dbReference>
<comment type="caution">
    <text evidence="1">The sequence shown here is derived from an EMBL/GenBank/DDBJ whole genome shotgun (WGS) entry which is preliminary data.</text>
</comment>
<evidence type="ECO:0000313" key="2">
    <source>
        <dbReference type="Proteomes" id="UP000774326"/>
    </source>
</evidence>
<evidence type="ECO:0000313" key="1">
    <source>
        <dbReference type="EMBL" id="KAH3674884.1"/>
    </source>
</evidence>
<proteinExistence type="predicted"/>
<organism evidence="1 2">
    <name type="scientific">Wickerhamomyces pijperi</name>
    <name type="common">Yeast</name>
    <name type="synonym">Pichia pijperi</name>
    <dbReference type="NCBI Taxonomy" id="599730"/>
    <lineage>
        <taxon>Eukaryota</taxon>
        <taxon>Fungi</taxon>
        <taxon>Dikarya</taxon>
        <taxon>Ascomycota</taxon>
        <taxon>Saccharomycotina</taxon>
        <taxon>Saccharomycetes</taxon>
        <taxon>Phaffomycetales</taxon>
        <taxon>Wickerhamomycetaceae</taxon>
        <taxon>Wickerhamomyces</taxon>
    </lineage>
</organism>
<name>A0A9P8TDM6_WICPI</name>
<reference evidence="1" key="1">
    <citation type="journal article" date="2021" name="Open Biol.">
        <title>Shared evolutionary footprints suggest mitochondrial oxidative damage underlies multiple complex I losses in fungi.</title>
        <authorList>
            <person name="Schikora-Tamarit M.A."/>
            <person name="Marcet-Houben M."/>
            <person name="Nosek J."/>
            <person name="Gabaldon T."/>
        </authorList>
    </citation>
    <scope>NUCLEOTIDE SEQUENCE</scope>
    <source>
        <strain evidence="1">CBS2887</strain>
    </source>
</reference>
<reference evidence="1" key="2">
    <citation type="submission" date="2021-01" db="EMBL/GenBank/DDBJ databases">
        <authorList>
            <person name="Schikora-Tamarit M.A."/>
        </authorList>
    </citation>
    <scope>NUCLEOTIDE SEQUENCE</scope>
    <source>
        <strain evidence="1">CBS2887</strain>
    </source>
</reference>
<sequence>MGMIQGKEELGEDVDDDTAAAAAVTVAVAVAVDADVGHIPVAGDGCGQAGSGWSKRLGCGFGMTSGLDMLFDLIYLIFNPGKPGSDDCEPSLIMEPLMIFICSAMPDVTFQRQMGQKRQRTLSVSEK</sequence>
<dbReference type="Proteomes" id="UP000774326">
    <property type="component" value="Unassembled WGS sequence"/>
</dbReference>
<keyword evidence="2" id="KW-1185">Reference proteome</keyword>
<gene>
    <name evidence="1" type="ORF">WICPIJ_009454</name>
</gene>
<protein>
    <submittedName>
        <fullName evidence="1">Uncharacterized protein</fullName>
    </submittedName>
</protein>